<dbReference type="Proteomes" id="UP001207626">
    <property type="component" value="Unassembled WGS sequence"/>
</dbReference>
<feature type="domain" description="HD" evidence="1">
    <location>
        <begin position="27"/>
        <end position="128"/>
    </location>
</feature>
<gene>
    <name evidence="2" type="ORF">M5X09_17760</name>
</gene>
<comment type="caution">
    <text evidence="2">The sequence shown here is derived from an EMBL/GenBank/DDBJ whole genome shotgun (WGS) entry which is preliminary data.</text>
</comment>
<dbReference type="Pfam" id="PF01966">
    <property type="entry name" value="HD"/>
    <property type="match status" value="1"/>
</dbReference>
<dbReference type="SUPFAM" id="SSF109604">
    <property type="entry name" value="HD-domain/PDEase-like"/>
    <property type="match status" value="1"/>
</dbReference>
<dbReference type="SMART" id="SM00471">
    <property type="entry name" value="HDc"/>
    <property type="match status" value="1"/>
</dbReference>
<evidence type="ECO:0000313" key="3">
    <source>
        <dbReference type="Proteomes" id="UP001207626"/>
    </source>
</evidence>
<name>A0ABT4DZS9_9BACL</name>
<dbReference type="Gene3D" id="1.10.472.50">
    <property type="entry name" value="HD-domain/PDEase-like"/>
    <property type="match status" value="1"/>
</dbReference>
<protein>
    <submittedName>
        <fullName evidence="2">HD domain-containing protein</fullName>
    </submittedName>
</protein>
<dbReference type="EMBL" id="JAMDLW010000023">
    <property type="protein sequence ID" value="MCY9521491.1"/>
    <property type="molecule type" value="Genomic_DNA"/>
</dbReference>
<dbReference type="PROSITE" id="PS51831">
    <property type="entry name" value="HD"/>
    <property type="match status" value="1"/>
</dbReference>
<dbReference type="RefSeq" id="WP_268601625.1">
    <property type="nucleotide sequence ID" value="NZ_JAMDLV010000006.1"/>
</dbReference>
<reference evidence="2 3" key="1">
    <citation type="submission" date="2022-05" db="EMBL/GenBank/DDBJ databases">
        <title>Genome Sequencing of Bee-Associated Microbes.</title>
        <authorList>
            <person name="Dunlap C."/>
        </authorList>
    </citation>
    <scope>NUCLEOTIDE SEQUENCE [LARGE SCALE GENOMIC DNA]</scope>
    <source>
        <strain evidence="2 3">NRRL NRS-1438</strain>
    </source>
</reference>
<dbReference type="Gene3D" id="1.20.58.1910">
    <property type="match status" value="1"/>
</dbReference>
<accession>A0ABT4DZS9</accession>
<evidence type="ECO:0000313" key="2">
    <source>
        <dbReference type="EMBL" id="MCY9521491.1"/>
    </source>
</evidence>
<proteinExistence type="predicted"/>
<dbReference type="CDD" id="cd00077">
    <property type="entry name" value="HDc"/>
    <property type="match status" value="1"/>
</dbReference>
<dbReference type="InterPro" id="IPR006674">
    <property type="entry name" value="HD_domain"/>
</dbReference>
<organism evidence="2 3">
    <name type="scientific">Paenibacillus apiarius</name>
    <dbReference type="NCBI Taxonomy" id="46240"/>
    <lineage>
        <taxon>Bacteria</taxon>
        <taxon>Bacillati</taxon>
        <taxon>Bacillota</taxon>
        <taxon>Bacilli</taxon>
        <taxon>Bacillales</taxon>
        <taxon>Paenibacillaceae</taxon>
        <taxon>Paenibacillus</taxon>
    </lineage>
</organism>
<dbReference type="InterPro" id="IPR003607">
    <property type="entry name" value="HD/PDEase_dom"/>
</dbReference>
<sequence length="219" mass="24793">MHTQQDLIGRAEQFVQAELAHDSSGHDWWHIHRVRQLAVRIAAEEGADVFICELAALLHDVADAKLNPDKESGMAKVAHWLAANEADFSTSEQILRIISNLSYNGGHNPPMNTLEGRIVQDADRLDAMGAIGIARAFAYSGWKGHLMHDPERAPRETMSEAEYRNHPSTAINHFHEKLLRLKELMNTKHGKSLALQRHQVMTEFLQQFHKEWGAEDGRL</sequence>
<keyword evidence="3" id="KW-1185">Reference proteome</keyword>
<dbReference type="PANTHER" id="PTHR33594:SF1">
    <property type="entry name" value="HD_PDEASE DOMAIN-CONTAINING PROTEIN"/>
    <property type="match status" value="1"/>
</dbReference>
<dbReference type="PANTHER" id="PTHR33594">
    <property type="entry name" value="SUPERFAMILY HYDROLASE, PUTATIVE (AFU_ORTHOLOGUE AFUA_1G03035)-RELATED"/>
    <property type="match status" value="1"/>
</dbReference>
<evidence type="ECO:0000259" key="1">
    <source>
        <dbReference type="PROSITE" id="PS51831"/>
    </source>
</evidence>